<dbReference type="InterPro" id="IPR014056">
    <property type="entry name" value="TypeIITA-like_toxin_pred"/>
</dbReference>
<sequence length="151" mass="17196">MASRKILPAGKRQQLMCWGVGCPPGALSRQNRHFRCCVPRIDKLSLMCDSIIMRYEIETTNIFDKWLAGITDVRHRARIISRLDHIQLGNFGDHKNLGGGLFELRFFFGPGFRAYYTIKGDKVVILLCGGDKSRQQKDIEKAKIVLTELEA</sequence>
<dbReference type="EMBL" id="JACHEO010000002">
    <property type="protein sequence ID" value="MBB5347007.1"/>
    <property type="molecule type" value="Genomic_DNA"/>
</dbReference>
<comment type="caution">
    <text evidence="1">The sequence shown here is derived from an EMBL/GenBank/DDBJ whole genome shotgun (WGS) entry which is preliminary data.</text>
</comment>
<evidence type="ECO:0000313" key="2">
    <source>
        <dbReference type="Proteomes" id="UP000539642"/>
    </source>
</evidence>
<dbReference type="RefSeq" id="WP_240191823.1">
    <property type="nucleotide sequence ID" value="NZ_JACHEO010000002.1"/>
</dbReference>
<dbReference type="InterPro" id="IPR009241">
    <property type="entry name" value="HigB-like"/>
</dbReference>
<reference evidence="1 2" key="1">
    <citation type="submission" date="2020-08" db="EMBL/GenBank/DDBJ databases">
        <title>Genomic Encyclopedia of Type Strains, Phase IV (KMG-IV): sequencing the most valuable type-strain genomes for metagenomic binning, comparative biology and taxonomic classification.</title>
        <authorList>
            <person name="Goeker M."/>
        </authorList>
    </citation>
    <scope>NUCLEOTIDE SEQUENCE [LARGE SCALE GENOMIC DNA]</scope>
    <source>
        <strain evidence="1 2">DSM 28570</strain>
    </source>
</reference>
<organism evidence="1 2">
    <name type="scientific">Desulfoprunum benzoelyticum</name>
    <dbReference type="NCBI Taxonomy" id="1506996"/>
    <lineage>
        <taxon>Bacteria</taxon>
        <taxon>Pseudomonadati</taxon>
        <taxon>Thermodesulfobacteriota</taxon>
        <taxon>Desulfobulbia</taxon>
        <taxon>Desulfobulbales</taxon>
        <taxon>Desulfobulbaceae</taxon>
        <taxon>Desulfoprunum</taxon>
    </lineage>
</organism>
<dbReference type="NCBIfam" id="TIGR02683">
    <property type="entry name" value="upstrm_HI1419"/>
    <property type="match status" value="1"/>
</dbReference>
<dbReference type="PANTHER" id="PTHR41791">
    <property type="entry name" value="SSL7039 PROTEIN"/>
    <property type="match status" value="1"/>
</dbReference>
<dbReference type="AlphaFoldDB" id="A0A840UL13"/>
<protein>
    <submittedName>
        <fullName evidence="1">Putative addiction module killer protein</fullName>
    </submittedName>
</protein>
<dbReference type="Proteomes" id="UP000539642">
    <property type="component" value="Unassembled WGS sequence"/>
</dbReference>
<dbReference type="Pfam" id="PF05973">
    <property type="entry name" value="Gp49"/>
    <property type="match status" value="1"/>
</dbReference>
<gene>
    <name evidence="1" type="ORF">HNQ81_000717</name>
</gene>
<name>A0A840UL13_9BACT</name>
<accession>A0A840UL13</accession>
<proteinExistence type="predicted"/>
<dbReference type="PANTHER" id="PTHR41791:SF1">
    <property type="entry name" value="SSL7039 PROTEIN"/>
    <property type="match status" value="1"/>
</dbReference>
<keyword evidence="2" id="KW-1185">Reference proteome</keyword>
<evidence type="ECO:0000313" key="1">
    <source>
        <dbReference type="EMBL" id="MBB5347007.1"/>
    </source>
</evidence>